<dbReference type="EMBL" id="QGMZ01000015">
    <property type="protein sequence ID" value="PWR74796.1"/>
    <property type="molecule type" value="Genomic_DNA"/>
</dbReference>
<gene>
    <name evidence="3" type="ORF">DLD82_07830</name>
</gene>
<dbReference type="AlphaFoldDB" id="A0A2V2NAZ0"/>
<sequence length="243" mass="25990">MNNQKFTGSSGRYERQISLIGSEGQKKLNDATILIAGAGGLGSPAATYLALAGIGELVIVDDDVIQESNLNRQFLHATQSIGLQKVYSAQATLEKMQPDVSVVAYPKRIDAQSANRLIKDADLVIDALDNYESRFILHEAAWKAGIPFIHGAIEGFSGQLTSIIPKSSPCLSCLIPSAPPVGKVSVMGATAGVIGSMQAMEAIKYLTNTGSMISGRLLIWDGLSGRIEFMKTEKRKNCQVCSE</sequence>
<evidence type="ECO:0000256" key="1">
    <source>
        <dbReference type="ARBA" id="ARBA00009919"/>
    </source>
</evidence>
<dbReference type="GeneID" id="97610594"/>
<feature type="domain" description="THIF-type NAD/FAD binding fold" evidence="2">
    <location>
        <begin position="13"/>
        <end position="240"/>
    </location>
</feature>
<dbReference type="Gene3D" id="3.40.50.720">
    <property type="entry name" value="NAD(P)-binding Rossmann-like Domain"/>
    <property type="match status" value="1"/>
</dbReference>
<dbReference type="RefSeq" id="WP_109940559.1">
    <property type="nucleotide sequence ID" value="NZ_CP176366.1"/>
</dbReference>
<comment type="similarity">
    <text evidence="1">Belongs to the HesA/MoeB/ThiF family.</text>
</comment>
<dbReference type="GO" id="GO:0008641">
    <property type="term" value="F:ubiquitin-like modifier activating enzyme activity"/>
    <property type="evidence" value="ECO:0007669"/>
    <property type="project" value="InterPro"/>
</dbReference>
<dbReference type="Proteomes" id="UP000245934">
    <property type="component" value="Unassembled WGS sequence"/>
</dbReference>
<dbReference type="PANTHER" id="PTHR10953">
    <property type="entry name" value="UBIQUITIN-ACTIVATING ENZYME E1"/>
    <property type="match status" value="1"/>
</dbReference>
<dbReference type="InterPro" id="IPR045886">
    <property type="entry name" value="ThiF/MoeB/HesA"/>
</dbReference>
<keyword evidence="3" id="KW-0548">Nucleotidyltransferase</keyword>
<dbReference type="OrthoDB" id="7915at2157"/>
<evidence type="ECO:0000313" key="3">
    <source>
        <dbReference type="EMBL" id="PWR74796.1"/>
    </source>
</evidence>
<keyword evidence="3" id="KW-0808">Transferase</keyword>
<name>A0A2V2NAZ0_9EURY</name>
<dbReference type="CDD" id="cd00757">
    <property type="entry name" value="ThiF_MoeB_HesA_family"/>
    <property type="match status" value="1"/>
</dbReference>
<proteinExistence type="inferred from homology"/>
<dbReference type="InterPro" id="IPR035985">
    <property type="entry name" value="Ubiquitin-activating_enz"/>
</dbReference>
<dbReference type="Pfam" id="PF00899">
    <property type="entry name" value="ThiF"/>
    <property type="match status" value="1"/>
</dbReference>
<dbReference type="FunFam" id="3.40.50.720:FF:000080">
    <property type="entry name" value="Thiazole biosynthesis adenylyltransferase ThiF"/>
    <property type="match status" value="1"/>
</dbReference>
<dbReference type="GO" id="GO:0005737">
    <property type="term" value="C:cytoplasm"/>
    <property type="evidence" value="ECO:0007669"/>
    <property type="project" value="TreeGrafter"/>
</dbReference>
<dbReference type="GO" id="GO:0016779">
    <property type="term" value="F:nucleotidyltransferase activity"/>
    <property type="evidence" value="ECO:0007669"/>
    <property type="project" value="UniProtKB-KW"/>
</dbReference>
<evidence type="ECO:0000313" key="4">
    <source>
        <dbReference type="Proteomes" id="UP000245934"/>
    </source>
</evidence>
<dbReference type="InterPro" id="IPR000594">
    <property type="entry name" value="ThiF_NAD_FAD-bd"/>
</dbReference>
<protein>
    <submittedName>
        <fullName evidence="3">Adenylyltransferase</fullName>
    </submittedName>
</protein>
<dbReference type="GO" id="GO:0004792">
    <property type="term" value="F:thiosulfate-cyanide sulfurtransferase activity"/>
    <property type="evidence" value="ECO:0007669"/>
    <property type="project" value="TreeGrafter"/>
</dbReference>
<dbReference type="PANTHER" id="PTHR10953:SF102">
    <property type="entry name" value="ADENYLYLTRANSFERASE AND SULFURTRANSFERASE MOCS3"/>
    <property type="match status" value="1"/>
</dbReference>
<organism evidence="3 4">
    <name type="scientific">Methanospirillum stamsii</name>
    <dbReference type="NCBI Taxonomy" id="1277351"/>
    <lineage>
        <taxon>Archaea</taxon>
        <taxon>Methanobacteriati</taxon>
        <taxon>Methanobacteriota</taxon>
        <taxon>Stenosarchaea group</taxon>
        <taxon>Methanomicrobia</taxon>
        <taxon>Methanomicrobiales</taxon>
        <taxon>Methanospirillaceae</taxon>
        <taxon>Methanospirillum</taxon>
    </lineage>
</organism>
<keyword evidence="4" id="KW-1185">Reference proteome</keyword>
<evidence type="ECO:0000259" key="2">
    <source>
        <dbReference type="Pfam" id="PF00899"/>
    </source>
</evidence>
<comment type="caution">
    <text evidence="3">The sequence shown here is derived from an EMBL/GenBank/DDBJ whole genome shotgun (WGS) entry which is preliminary data.</text>
</comment>
<dbReference type="SUPFAM" id="SSF69572">
    <property type="entry name" value="Activating enzymes of the ubiquitin-like proteins"/>
    <property type="match status" value="1"/>
</dbReference>
<reference evidence="3 4" key="1">
    <citation type="submission" date="2018-05" db="EMBL/GenBank/DDBJ databases">
        <title>Draft genome of Methanospirillum stamsii Pt1.</title>
        <authorList>
            <person name="Dueholm M.S."/>
            <person name="Nielsen P.H."/>
            <person name="Bakmann L.F."/>
            <person name="Otzen D.E."/>
        </authorList>
    </citation>
    <scope>NUCLEOTIDE SEQUENCE [LARGE SCALE GENOMIC DNA]</scope>
    <source>
        <strain evidence="3 4">Pt1</strain>
    </source>
</reference>
<accession>A0A2V2NAZ0</accession>